<evidence type="ECO:0000256" key="1">
    <source>
        <dbReference type="SAM" id="MobiDB-lite"/>
    </source>
</evidence>
<gene>
    <name evidence="2" type="ORF">BCR35DRAFT_121701</name>
</gene>
<organism evidence="2 3">
    <name type="scientific">Leucosporidium creatinivorum</name>
    <dbReference type="NCBI Taxonomy" id="106004"/>
    <lineage>
        <taxon>Eukaryota</taxon>
        <taxon>Fungi</taxon>
        <taxon>Dikarya</taxon>
        <taxon>Basidiomycota</taxon>
        <taxon>Pucciniomycotina</taxon>
        <taxon>Microbotryomycetes</taxon>
        <taxon>Leucosporidiales</taxon>
        <taxon>Leucosporidium</taxon>
    </lineage>
</organism>
<evidence type="ECO:0000313" key="3">
    <source>
        <dbReference type="Proteomes" id="UP000193467"/>
    </source>
</evidence>
<dbReference type="InParanoid" id="A0A1Y2EXA9"/>
<proteinExistence type="predicted"/>
<keyword evidence="3" id="KW-1185">Reference proteome</keyword>
<dbReference type="EMBL" id="MCGR01000035">
    <property type="protein sequence ID" value="ORY76223.1"/>
    <property type="molecule type" value="Genomic_DNA"/>
</dbReference>
<reference evidence="2 3" key="1">
    <citation type="submission" date="2016-07" db="EMBL/GenBank/DDBJ databases">
        <title>Pervasive Adenine N6-methylation of Active Genes in Fungi.</title>
        <authorList>
            <consortium name="DOE Joint Genome Institute"/>
            <person name="Mondo S.J."/>
            <person name="Dannebaum R.O."/>
            <person name="Kuo R.C."/>
            <person name="Labutti K."/>
            <person name="Haridas S."/>
            <person name="Kuo A."/>
            <person name="Salamov A."/>
            <person name="Ahrendt S.R."/>
            <person name="Lipzen A."/>
            <person name="Sullivan W."/>
            <person name="Andreopoulos W.B."/>
            <person name="Clum A."/>
            <person name="Lindquist E."/>
            <person name="Daum C."/>
            <person name="Ramamoorthy G.K."/>
            <person name="Gryganskyi A."/>
            <person name="Culley D."/>
            <person name="Magnuson J.K."/>
            <person name="James T.Y."/>
            <person name="O'Malley M.A."/>
            <person name="Stajich J.E."/>
            <person name="Spatafora J.W."/>
            <person name="Visel A."/>
            <person name="Grigoriev I.V."/>
        </authorList>
    </citation>
    <scope>NUCLEOTIDE SEQUENCE [LARGE SCALE GENOMIC DNA]</scope>
    <source>
        <strain evidence="2 3">62-1032</strain>
    </source>
</reference>
<dbReference type="AlphaFoldDB" id="A0A1Y2EXA9"/>
<name>A0A1Y2EXA9_9BASI</name>
<protein>
    <submittedName>
        <fullName evidence="2">Uncharacterized protein</fullName>
    </submittedName>
</protein>
<comment type="caution">
    <text evidence="2">The sequence shown here is derived from an EMBL/GenBank/DDBJ whole genome shotgun (WGS) entry which is preliminary data.</text>
</comment>
<evidence type="ECO:0000313" key="2">
    <source>
        <dbReference type="EMBL" id="ORY76223.1"/>
    </source>
</evidence>
<accession>A0A1Y2EXA9</accession>
<feature type="compositionally biased region" description="Polar residues" evidence="1">
    <location>
        <begin position="77"/>
        <end position="87"/>
    </location>
</feature>
<sequence length="130" mass="14727">MRIRIAREEGVRKGEGEKEARRDVCEIILGWLRSLSFESEKDRRRSELSSAMSLRAAKGRNQLVSPSVESPSHDESTLTFASLQQDLTLHHPRPPRLQFRPATPASRSPYPLLFRNSVPKRPHLCTPAAS</sequence>
<feature type="region of interest" description="Disordered" evidence="1">
    <location>
        <begin position="40"/>
        <end position="130"/>
    </location>
</feature>
<dbReference type="Proteomes" id="UP000193467">
    <property type="component" value="Unassembled WGS sequence"/>
</dbReference>